<keyword evidence="3" id="KW-1185">Reference proteome</keyword>
<dbReference type="GO" id="GO:0016787">
    <property type="term" value="F:hydrolase activity"/>
    <property type="evidence" value="ECO:0007669"/>
    <property type="project" value="InterPro"/>
</dbReference>
<name>A0A6A6AL62_9PLEO</name>
<evidence type="ECO:0000259" key="1">
    <source>
        <dbReference type="Pfam" id="PF00149"/>
    </source>
</evidence>
<dbReference type="GeneID" id="54403363"/>
<organism evidence="2 3">
    <name type="scientific">Dothidotthia symphoricarpi CBS 119687</name>
    <dbReference type="NCBI Taxonomy" id="1392245"/>
    <lineage>
        <taxon>Eukaryota</taxon>
        <taxon>Fungi</taxon>
        <taxon>Dikarya</taxon>
        <taxon>Ascomycota</taxon>
        <taxon>Pezizomycotina</taxon>
        <taxon>Dothideomycetes</taxon>
        <taxon>Pleosporomycetidae</taxon>
        <taxon>Pleosporales</taxon>
        <taxon>Dothidotthiaceae</taxon>
        <taxon>Dothidotthia</taxon>
    </lineage>
</organism>
<dbReference type="InterPro" id="IPR029052">
    <property type="entry name" value="Metallo-depent_PP-like"/>
</dbReference>
<dbReference type="InterPro" id="IPR004843">
    <property type="entry name" value="Calcineurin-like_PHP"/>
</dbReference>
<dbReference type="SUPFAM" id="SSF56300">
    <property type="entry name" value="Metallo-dependent phosphatases"/>
    <property type="match status" value="1"/>
</dbReference>
<accession>A0A6A6AL62</accession>
<dbReference type="PANTHER" id="PTHR12905:SF0">
    <property type="entry name" value="CALCINEURIN-LIKE PHOSPHOESTERASE DOMAIN-CONTAINING PROTEIN"/>
    <property type="match status" value="1"/>
</dbReference>
<dbReference type="PANTHER" id="PTHR12905">
    <property type="entry name" value="METALLOPHOSPHOESTERASE"/>
    <property type="match status" value="1"/>
</dbReference>
<sequence>PLCPSKRSRAESPLPIPSVRLLIMSDTHGAELPSSLPECDVLLHCGDLTEDGSPDSISASLQELGKVKAELKLVIAGNHDIALDKAYYLSEGGSKADVEKAQALVSPDQVSEASKLGITFLSEGTHTFTISSGASFTVYASPYTPAYGASGFQYSTDEDRYNPSAISPLWAKNVGTETSIIPAGTDIVMTHGPPKYVLDSTADGQSAGCEHLRRAIERVKPKLHCFGHIHGGYGAQRLEFDNSKTRGDSDSIVPLAKEWVGKNQAKRKGFASLPPGSAEEFRGGKQTLCINAAMEGEEGRLENAPWFVEVQLP</sequence>
<evidence type="ECO:0000313" key="3">
    <source>
        <dbReference type="Proteomes" id="UP000799771"/>
    </source>
</evidence>
<reference evidence="2" key="1">
    <citation type="journal article" date="2020" name="Stud. Mycol.">
        <title>101 Dothideomycetes genomes: a test case for predicting lifestyles and emergence of pathogens.</title>
        <authorList>
            <person name="Haridas S."/>
            <person name="Albert R."/>
            <person name="Binder M."/>
            <person name="Bloem J."/>
            <person name="Labutti K."/>
            <person name="Salamov A."/>
            <person name="Andreopoulos B."/>
            <person name="Baker S."/>
            <person name="Barry K."/>
            <person name="Bills G."/>
            <person name="Bluhm B."/>
            <person name="Cannon C."/>
            <person name="Castanera R."/>
            <person name="Culley D."/>
            <person name="Daum C."/>
            <person name="Ezra D."/>
            <person name="Gonzalez J."/>
            <person name="Henrissat B."/>
            <person name="Kuo A."/>
            <person name="Liang C."/>
            <person name="Lipzen A."/>
            <person name="Lutzoni F."/>
            <person name="Magnuson J."/>
            <person name="Mondo S."/>
            <person name="Nolan M."/>
            <person name="Ohm R."/>
            <person name="Pangilinan J."/>
            <person name="Park H.-J."/>
            <person name="Ramirez L."/>
            <person name="Alfaro M."/>
            <person name="Sun H."/>
            <person name="Tritt A."/>
            <person name="Yoshinaga Y."/>
            <person name="Zwiers L.-H."/>
            <person name="Turgeon B."/>
            <person name="Goodwin S."/>
            <person name="Spatafora J."/>
            <person name="Crous P."/>
            <person name="Grigoriev I."/>
        </authorList>
    </citation>
    <scope>NUCLEOTIDE SEQUENCE</scope>
    <source>
        <strain evidence="2">CBS 119687</strain>
    </source>
</reference>
<dbReference type="Pfam" id="PF00149">
    <property type="entry name" value="Metallophos"/>
    <property type="match status" value="1"/>
</dbReference>
<gene>
    <name evidence="2" type="ORF">P153DRAFT_274811</name>
</gene>
<feature type="domain" description="Calcineurin-like phosphoesterase" evidence="1">
    <location>
        <begin position="21"/>
        <end position="231"/>
    </location>
</feature>
<dbReference type="OrthoDB" id="630188at2759"/>
<dbReference type="RefSeq" id="XP_033526320.1">
    <property type="nucleotide sequence ID" value="XM_033662931.1"/>
</dbReference>
<protein>
    <submittedName>
        <fullName evidence="2">Metallo-dependent phosphatase</fullName>
    </submittedName>
</protein>
<evidence type="ECO:0000313" key="2">
    <source>
        <dbReference type="EMBL" id="KAF2131933.1"/>
    </source>
</evidence>
<dbReference type="AlphaFoldDB" id="A0A6A6AL62"/>
<dbReference type="EMBL" id="ML977501">
    <property type="protein sequence ID" value="KAF2131933.1"/>
    <property type="molecule type" value="Genomic_DNA"/>
</dbReference>
<dbReference type="Proteomes" id="UP000799771">
    <property type="component" value="Unassembled WGS sequence"/>
</dbReference>
<feature type="non-terminal residue" evidence="2">
    <location>
        <position position="1"/>
    </location>
</feature>
<dbReference type="CDD" id="cd07379">
    <property type="entry name" value="MPP_239FB"/>
    <property type="match status" value="1"/>
</dbReference>
<proteinExistence type="predicted"/>
<dbReference type="Gene3D" id="3.60.21.10">
    <property type="match status" value="1"/>
</dbReference>
<dbReference type="InterPro" id="IPR051693">
    <property type="entry name" value="UPF0046_metallophosphoest"/>
</dbReference>
<feature type="non-terminal residue" evidence="2">
    <location>
        <position position="313"/>
    </location>
</feature>